<evidence type="ECO:0000313" key="3">
    <source>
        <dbReference type="EMBL" id="TWI12137.1"/>
    </source>
</evidence>
<dbReference type="InterPro" id="IPR001173">
    <property type="entry name" value="Glyco_trans_2-like"/>
</dbReference>
<keyword evidence="3" id="KW-0808">Transferase</keyword>
<reference evidence="3 4" key="1">
    <citation type="journal article" date="2015" name="Stand. Genomic Sci.">
        <title>Genomic Encyclopedia of Bacterial and Archaeal Type Strains, Phase III: the genomes of soil and plant-associated and newly described type strains.</title>
        <authorList>
            <person name="Whitman W.B."/>
            <person name="Woyke T."/>
            <person name="Klenk H.P."/>
            <person name="Zhou Y."/>
            <person name="Lilburn T.G."/>
            <person name="Beck B.J."/>
            <person name="De Vos P."/>
            <person name="Vandamme P."/>
            <person name="Eisen J.A."/>
            <person name="Garrity G."/>
            <person name="Hugenholtz P."/>
            <person name="Kyrpides N.C."/>
        </authorList>
    </citation>
    <scope>NUCLEOTIDE SEQUENCE [LARGE SCALE GENOMIC DNA]</scope>
    <source>
        <strain evidence="3 4">CGMCC 1.7270</strain>
    </source>
</reference>
<comment type="caution">
    <text evidence="3">The sequence shown here is derived from an EMBL/GenBank/DDBJ whole genome shotgun (WGS) entry which is preliminary data.</text>
</comment>
<evidence type="ECO:0000256" key="1">
    <source>
        <dbReference type="SAM" id="Phobius"/>
    </source>
</evidence>
<dbReference type="RefSeq" id="WP_051369510.1">
    <property type="nucleotide sequence ID" value="NZ_AVBI01000012.1"/>
</dbReference>
<dbReference type="PANTHER" id="PTHR22916:SF65">
    <property type="entry name" value="SLR1065 PROTEIN"/>
    <property type="match status" value="1"/>
</dbReference>
<proteinExistence type="predicted"/>
<feature type="domain" description="Glycosyltransferase 2-like" evidence="2">
    <location>
        <begin position="7"/>
        <end position="137"/>
    </location>
</feature>
<dbReference type="OrthoDB" id="597270at2"/>
<keyword evidence="1" id="KW-0812">Transmembrane</keyword>
<dbReference type="STRING" id="1341154.FCR2A7T_11100"/>
<dbReference type="InterPro" id="IPR029044">
    <property type="entry name" value="Nucleotide-diphossugar_trans"/>
</dbReference>
<keyword evidence="1" id="KW-1133">Transmembrane helix</keyword>
<keyword evidence="4" id="KW-1185">Reference proteome</keyword>
<dbReference type="PANTHER" id="PTHR22916">
    <property type="entry name" value="GLYCOSYLTRANSFERASE"/>
    <property type="match status" value="1"/>
</dbReference>
<dbReference type="SUPFAM" id="SSF53448">
    <property type="entry name" value="Nucleotide-diphospho-sugar transferases"/>
    <property type="match status" value="1"/>
</dbReference>
<protein>
    <submittedName>
        <fullName evidence="3">Glycosyltransferase involved in cell wall biosynthesis</fullName>
    </submittedName>
</protein>
<accession>A0A562LWX2</accession>
<dbReference type="Pfam" id="PF00535">
    <property type="entry name" value="Glycos_transf_2"/>
    <property type="match status" value="1"/>
</dbReference>
<name>A0A562LWX2_9FLAO</name>
<sequence length="314" mass="37238">MVQPLLSIIIPTFNRAHLIRETLDSILLQSYQNWECLIVDDGSTDHTSGVVQEYSKKDSRFQYHQRPVNSVKGPNSCRNYGFELCKGDYVNWFDSDDLYHPFALENYTKAIQEDTDVVIAPLEVVDFETKKKIKENTILSNNIIEDYYVGKIAYYVCGPLWKRSFLTQQKQLFDPAIRNLDDWDFNLRMLYAKPKVLYIDKPLIKYRFHTTSLSQELAKLNFSEIQSEFTAREKHILLLSQNKMANLKVLKKFIKNRYLFFFREALMQNHPKKFYFLKKLLRCEFFLFDIYGMLKTVTGYMIFSLFKKGYALLK</sequence>
<dbReference type="EMBL" id="VLKQ01000007">
    <property type="protein sequence ID" value="TWI12137.1"/>
    <property type="molecule type" value="Genomic_DNA"/>
</dbReference>
<dbReference type="GO" id="GO:0016758">
    <property type="term" value="F:hexosyltransferase activity"/>
    <property type="evidence" value="ECO:0007669"/>
    <property type="project" value="UniProtKB-ARBA"/>
</dbReference>
<keyword evidence="1" id="KW-0472">Membrane</keyword>
<evidence type="ECO:0000313" key="4">
    <source>
        <dbReference type="Proteomes" id="UP000319848"/>
    </source>
</evidence>
<gene>
    <name evidence="3" type="ORF">IP98_01711</name>
</gene>
<feature type="transmembrane region" description="Helical" evidence="1">
    <location>
        <begin position="285"/>
        <end position="306"/>
    </location>
</feature>
<dbReference type="Gene3D" id="3.90.550.10">
    <property type="entry name" value="Spore Coat Polysaccharide Biosynthesis Protein SpsA, Chain A"/>
    <property type="match status" value="1"/>
</dbReference>
<dbReference type="AlphaFoldDB" id="A0A562LWX2"/>
<dbReference type="Proteomes" id="UP000319848">
    <property type="component" value="Unassembled WGS sequence"/>
</dbReference>
<organism evidence="3 4">
    <name type="scientific">Flavobacterium cauense R2A-7</name>
    <dbReference type="NCBI Taxonomy" id="1341154"/>
    <lineage>
        <taxon>Bacteria</taxon>
        <taxon>Pseudomonadati</taxon>
        <taxon>Bacteroidota</taxon>
        <taxon>Flavobacteriia</taxon>
        <taxon>Flavobacteriales</taxon>
        <taxon>Flavobacteriaceae</taxon>
        <taxon>Flavobacterium</taxon>
    </lineage>
</organism>
<evidence type="ECO:0000259" key="2">
    <source>
        <dbReference type="Pfam" id="PF00535"/>
    </source>
</evidence>